<dbReference type="GO" id="GO:0005524">
    <property type="term" value="F:ATP binding"/>
    <property type="evidence" value="ECO:0007669"/>
    <property type="project" value="UniProtKB-KW"/>
</dbReference>
<dbReference type="InterPro" id="IPR012763">
    <property type="entry name" value="DNA_pol_III_sug/sutau_N"/>
</dbReference>
<comment type="caution">
    <text evidence="12">The sequence shown here is derived from an EMBL/GenBank/DDBJ whole genome shotgun (WGS) entry which is preliminary data.</text>
</comment>
<dbReference type="NCBIfam" id="NF004046">
    <property type="entry name" value="PRK05563.1"/>
    <property type="match status" value="1"/>
</dbReference>
<dbReference type="Proteomes" id="UP000297394">
    <property type="component" value="Unassembled WGS sequence"/>
</dbReference>
<feature type="compositionally biased region" description="Polar residues" evidence="10">
    <location>
        <begin position="408"/>
        <end position="430"/>
    </location>
</feature>
<keyword evidence="9" id="KW-0175">Coiled coil</keyword>
<proteinExistence type="inferred from homology"/>
<dbReference type="PRINTS" id="PR00300">
    <property type="entry name" value="CLPPROTEASEA"/>
</dbReference>
<dbReference type="RefSeq" id="WP_135749942.1">
    <property type="nucleotide sequence ID" value="NZ_RQFL01000011.1"/>
</dbReference>
<dbReference type="GO" id="GO:0003887">
    <property type="term" value="F:DNA-directed DNA polymerase activity"/>
    <property type="evidence" value="ECO:0007669"/>
    <property type="project" value="UniProtKB-KW"/>
</dbReference>
<evidence type="ECO:0000256" key="8">
    <source>
        <dbReference type="RuleBase" id="RU364063"/>
    </source>
</evidence>
<dbReference type="Pfam" id="PF13177">
    <property type="entry name" value="DNA_pol3_delta2"/>
    <property type="match status" value="1"/>
</dbReference>
<evidence type="ECO:0000256" key="2">
    <source>
        <dbReference type="ARBA" id="ARBA00022723"/>
    </source>
</evidence>
<dbReference type="Gene3D" id="1.10.8.60">
    <property type="match status" value="1"/>
</dbReference>
<dbReference type="GO" id="GO:0009360">
    <property type="term" value="C:DNA polymerase III complex"/>
    <property type="evidence" value="ECO:0007669"/>
    <property type="project" value="InterPro"/>
</dbReference>
<keyword evidence="15" id="KW-1185">Reference proteome</keyword>
<comment type="function">
    <text evidence="8">DNA polymerase III is a complex, multichain enzyme responsible for most of the replicative synthesis in bacteria. This DNA polymerase also exhibits 3' to 5' exonuclease activity.</text>
</comment>
<organism evidence="12 14">
    <name type="scientific">Leptospira bourretii</name>
    <dbReference type="NCBI Taxonomy" id="2484962"/>
    <lineage>
        <taxon>Bacteria</taxon>
        <taxon>Pseudomonadati</taxon>
        <taxon>Spirochaetota</taxon>
        <taxon>Spirochaetia</taxon>
        <taxon>Leptospirales</taxon>
        <taxon>Leptospiraceae</taxon>
        <taxon>Leptospira</taxon>
    </lineage>
</organism>
<keyword evidence="8 12" id="KW-0548">Nucleotidyltransferase</keyword>
<dbReference type="InterPro" id="IPR027417">
    <property type="entry name" value="P-loop_NTPase"/>
</dbReference>
<evidence type="ECO:0000256" key="10">
    <source>
        <dbReference type="SAM" id="MobiDB-lite"/>
    </source>
</evidence>
<keyword evidence="5 8" id="KW-0067">ATP-binding</keyword>
<comment type="catalytic activity">
    <reaction evidence="7 8">
        <text>DNA(n) + a 2'-deoxyribonucleoside 5'-triphosphate = DNA(n+1) + diphosphate</text>
        <dbReference type="Rhea" id="RHEA:22508"/>
        <dbReference type="Rhea" id="RHEA-COMP:17339"/>
        <dbReference type="Rhea" id="RHEA-COMP:17340"/>
        <dbReference type="ChEBI" id="CHEBI:33019"/>
        <dbReference type="ChEBI" id="CHEBI:61560"/>
        <dbReference type="ChEBI" id="CHEBI:173112"/>
        <dbReference type="EC" id="2.7.7.7"/>
    </reaction>
</comment>
<name>A0A4R9IPD0_9LEPT</name>
<evidence type="ECO:0000313" key="12">
    <source>
        <dbReference type="EMBL" id="TGK90219.1"/>
    </source>
</evidence>
<dbReference type="CDD" id="cd00009">
    <property type="entry name" value="AAA"/>
    <property type="match status" value="1"/>
</dbReference>
<dbReference type="CDD" id="cd18137">
    <property type="entry name" value="HLD_clamp_pol_III_gamma_tau"/>
    <property type="match status" value="1"/>
</dbReference>
<dbReference type="Gene3D" id="3.40.50.300">
    <property type="entry name" value="P-loop containing nucleotide triphosphate hydrolases"/>
    <property type="match status" value="1"/>
</dbReference>
<dbReference type="Proteomes" id="UP000297918">
    <property type="component" value="Unassembled WGS sequence"/>
</dbReference>
<dbReference type="PANTHER" id="PTHR11669:SF0">
    <property type="entry name" value="PROTEIN STICHEL-LIKE 2"/>
    <property type="match status" value="1"/>
</dbReference>
<keyword evidence="3 8" id="KW-0547">Nucleotide-binding</keyword>
<gene>
    <name evidence="8 12" type="primary">dnaX</name>
    <name evidence="12" type="ORF">EHQ23_01255</name>
    <name evidence="13" type="ORF">EHQ26_06950</name>
</gene>
<evidence type="ECO:0000256" key="4">
    <source>
        <dbReference type="ARBA" id="ARBA00022833"/>
    </source>
</evidence>
<evidence type="ECO:0000313" key="14">
    <source>
        <dbReference type="Proteomes" id="UP000297394"/>
    </source>
</evidence>
<dbReference type="GO" id="GO:0006261">
    <property type="term" value="P:DNA-templated DNA replication"/>
    <property type="evidence" value="ECO:0007669"/>
    <property type="project" value="TreeGrafter"/>
</dbReference>
<dbReference type="InterPro" id="IPR050238">
    <property type="entry name" value="DNA_Rep/Repair_Clamp_Loader"/>
</dbReference>
<comment type="similarity">
    <text evidence="1 8">Belongs to the DnaX/STICHEL family.</text>
</comment>
<evidence type="ECO:0000256" key="6">
    <source>
        <dbReference type="ARBA" id="ARBA00022932"/>
    </source>
</evidence>
<evidence type="ECO:0000313" key="13">
    <source>
        <dbReference type="EMBL" id="TGK93757.1"/>
    </source>
</evidence>
<keyword evidence="8" id="KW-0235">DNA replication</keyword>
<keyword evidence="6 8" id="KW-0239">DNA-directed DNA polymerase</keyword>
<sequence>MSENHQVLFRKYRPQFFRDVIYQDLAVGSLQNAFKSKKIGHAYIFIGPRGVGKTTIARILAKRLNCERPDGVEPCNECTSCLEITKGNSNDVFEIDAASNSGVDNIRELRENVKFNAMGGKYRVYILDEVHMLSGAAFNALLKTLEEPPAHVVFILATTEYHKIPETILSRCQDFHFRKVPVTVLQNYIETLCEKENLKYDSEGLFWIAKKGDGSVRDTLSFMEQAVIFTDGNLTGVKLRKMIGYHGIDTFTDFLNQLLDSSQSAQIFETLENLFQAGIDLGKFVWDFIEFLNSLLLIKDNLADRESINIPQEDLQKLKQNYRELDREVLVLLAERIFAVHEKLNLMKLRSSYEMKVYLEIQFRKLILDREKPSVSGLLAKISELTKLVQGDISHIPDNLESAKKMVTPTSSVAQKQNTASNIQTEPTKTVSEKTIEREPETKQDSQPKPNLDPEIKLTSEPKSTAPIQEEAVKTKPAATTPSNPEDMEKLLKEKFSGMEVDPNQFKNL</sequence>
<comment type="subunit">
    <text evidence="8">DNA polymerase III contains a core (composed of alpha, epsilon and theta chains) that associates with a tau subunit. This core dimerizes to form the POLIII' complex. PolIII' associates with the gamma complex (composed of gamma, delta, delta', psi and chi chains) and with the beta chain to form the complete DNA polymerase III complex.</text>
</comment>
<dbReference type="FunFam" id="3.40.50.300:FF:000014">
    <property type="entry name" value="DNA polymerase III subunit gamma/tau"/>
    <property type="match status" value="1"/>
</dbReference>
<dbReference type="SUPFAM" id="SSF52540">
    <property type="entry name" value="P-loop containing nucleoside triphosphate hydrolases"/>
    <property type="match status" value="1"/>
</dbReference>
<dbReference type="InterPro" id="IPR045085">
    <property type="entry name" value="HLD_clamp_pol_III_gamma_tau"/>
</dbReference>
<feature type="coiled-coil region" evidence="9">
    <location>
        <begin position="308"/>
        <end position="335"/>
    </location>
</feature>
<feature type="domain" description="AAA+ ATPase" evidence="11">
    <location>
        <begin position="39"/>
        <end position="181"/>
    </location>
</feature>
<evidence type="ECO:0000313" key="15">
    <source>
        <dbReference type="Proteomes" id="UP000297918"/>
    </source>
</evidence>
<feature type="compositionally biased region" description="Basic and acidic residues" evidence="10">
    <location>
        <begin position="487"/>
        <end position="497"/>
    </location>
</feature>
<dbReference type="Pfam" id="PF22608">
    <property type="entry name" value="DNAX_ATPase_lid"/>
    <property type="match status" value="1"/>
</dbReference>
<reference evidence="13" key="1">
    <citation type="submission" date="2018-10" db="EMBL/GenBank/DDBJ databases">
        <authorList>
            <person name="Vincent A.T."/>
            <person name="Schiettekatte O."/>
            <person name="Bourhy P."/>
            <person name="Veyrier F.J."/>
            <person name="Picardeau M."/>
        </authorList>
    </citation>
    <scope>NUCLEOTIDE SEQUENCE</scope>
    <source>
        <strain evidence="13">201800281</strain>
    </source>
</reference>
<dbReference type="NCBIfam" id="TIGR02397">
    <property type="entry name" value="dnaX_nterm"/>
    <property type="match status" value="1"/>
</dbReference>
<keyword evidence="8 12" id="KW-0808">Transferase</keyword>
<evidence type="ECO:0000256" key="9">
    <source>
        <dbReference type="SAM" id="Coils"/>
    </source>
</evidence>
<keyword evidence="4" id="KW-0862">Zinc</keyword>
<dbReference type="PANTHER" id="PTHR11669">
    <property type="entry name" value="REPLICATION FACTOR C / DNA POLYMERASE III GAMMA-TAU SUBUNIT"/>
    <property type="match status" value="1"/>
</dbReference>
<dbReference type="GO" id="GO:0046872">
    <property type="term" value="F:metal ion binding"/>
    <property type="evidence" value="ECO:0007669"/>
    <property type="project" value="UniProtKB-KW"/>
</dbReference>
<dbReference type="OrthoDB" id="9810148at2"/>
<dbReference type="InterPro" id="IPR003593">
    <property type="entry name" value="AAA+_ATPase"/>
</dbReference>
<evidence type="ECO:0000256" key="1">
    <source>
        <dbReference type="ARBA" id="ARBA00006360"/>
    </source>
</evidence>
<evidence type="ECO:0000259" key="11">
    <source>
        <dbReference type="SMART" id="SM00382"/>
    </source>
</evidence>
<accession>A0A4R9IPD0</accession>
<dbReference type="EMBL" id="RQFM01000006">
    <property type="protein sequence ID" value="TGK90219.1"/>
    <property type="molecule type" value="Genomic_DNA"/>
</dbReference>
<protein>
    <recommendedName>
        <fullName evidence="8">DNA polymerase III subunit gamma/tau</fullName>
        <ecNumber evidence="8">2.7.7.7</ecNumber>
    </recommendedName>
</protein>
<dbReference type="InterPro" id="IPR001270">
    <property type="entry name" value="ClpA/B"/>
</dbReference>
<dbReference type="AlphaFoldDB" id="A0A4R9IPD0"/>
<evidence type="ECO:0000256" key="3">
    <source>
        <dbReference type="ARBA" id="ARBA00022741"/>
    </source>
</evidence>
<feature type="region of interest" description="Disordered" evidence="10">
    <location>
        <begin position="407"/>
        <end position="509"/>
    </location>
</feature>
<dbReference type="EMBL" id="RQFL01000011">
    <property type="protein sequence ID" value="TGK93757.1"/>
    <property type="molecule type" value="Genomic_DNA"/>
</dbReference>
<dbReference type="NCBIfam" id="NF011517">
    <property type="entry name" value="PRK14956.1"/>
    <property type="match status" value="1"/>
</dbReference>
<evidence type="ECO:0000256" key="5">
    <source>
        <dbReference type="ARBA" id="ARBA00022840"/>
    </source>
</evidence>
<dbReference type="SMART" id="SM00382">
    <property type="entry name" value="AAA"/>
    <property type="match status" value="1"/>
</dbReference>
<reference evidence="12 14" key="2">
    <citation type="journal article" date="2019" name="PLoS Negl. Trop. Dis.">
        <title>Revisiting the worldwide diversity of Leptospira species in the environment.</title>
        <authorList>
            <person name="Vincent A.T."/>
            <person name="Schiettekatte O."/>
            <person name="Bourhy P."/>
            <person name="Veyrier F.J."/>
            <person name="Picardeau M."/>
        </authorList>
    </citation>
    <scope>NUCLEOTIDE SEQUENCE [LARGE SCALE GENOMIC DNA]</scope>
    <source>
        <strain evidence="12 14">201800280</strain>
        <strain evidence="13">201800281</strain>
    </source>
</reference>
<keyword evidence="2" id="KW-0479">Metal-binding</keyword>
<dbReference type="EC" id="2.7.7.7" evidence="8"/>
<evidence type="ECO:0000256" key="7">
    <source>
        <dbReference type="ARBA" id="ARBA00049244"/>
    </source>
</evidence>
<feature type="compositionally biased region" description="Basic and acidic residues" evidence="10">
    <location>
        <begin position="431"/>
        <end position="460"/>
    </location>
</feature>